<organism evidence="1">
    <name type="scientific">Klebsiella pneumoniae</name>
    <dbReference type="NCBI Taxonomy" id="573"/>
    <lineage>
        <taxon>Bacteria</taxon>
        <taxon>Pseudomonadati</taxon>
        <taxon>Pseudomonadota</taxon>
        <taxon>Gammaproteobacteria</taxon>
        <taxon>Enterobacterales</taxon>
        <taxon>Enterobacteriaceae</taxon>
        <taxon>Klebsiella/Raoultella group</taxon>
        <taxon>Klebsiella</taxon>
        <taxon>Klebsiella pneumoniae complex</taxon>
    </lineage>
</organism>
<sequence>MSLHLIHTMLIDNHKRYELFGDYSLSVQRVKKVLEYTLDGDVWKVTNPEVDISKFLEAAKDAAASIFGRPTNELHHIIKHLESLR</sequence>
<dbReference type="AlphaFoldDB" id="A0A9J6RZ17"/>
<dbReference type="EMBL" id="WJWF01000008">
    <property type="protein sequence ID" value="MRL35954.1"/>
    <property type="molecule type" value="Genomic_DNA"/>
</dbReference>
<gene>
    <name evidence="1" type="ORF">GJJ18_10995</name>
</gene>
<reference evidence="1" key="1">
    <citation type="submission" date="2019-10" db="EMBL/GenBank/DDBJ databases">
        <title>Molecular typing, antibiotic resistance determination and virulence profiling for 36 multidrug-resistant clinical Klebsiella pneumoniae isolates using second- and third-generation sequencing.</title>
        <authorList>
            <person name="Shelenkov A."/>
            <person name="Mikhaylova Y."/>
            <person name="Yanushevich Y."/>
            <person name="Samoilov A."/>
            <person name="Petrova L."/>
            <person name="Fomina V."/>
            <person name="Gusarov V."/>
            <person name="Zamyatin M."/>
            <person name="Shagin D."/>
        </authorList>
    </citation>
    <scope>NUCLEOTIDE SEQUENCE [LARGE SCALE GENOMIC DNA]</scope>
    <source>
        <strain evidence="1">CriePir115</strain>
    </source>
</reference>
<accession>A0A9J6RZ17</accession>
<name>A0A9J6RZ17_KLEPN</name>
<evidence type="ECO:0000313" key="1">
    <source>
        <dbReference type="EMBL" id="MRL35954.1"/>
    </source>
</evidence>
<protein>
    <submittedName>
        <fullName evidence="1">Uncharacterized protein</fullName>
    </submittedName>
</protein>
<dbReference type="RefSeq" id="WP_114268417.1">
    <property type="nucleotide sequence ID" value="NZ_CP144874.1"/>
</dbReference>
<comment type="caution">
    <text evidence="1">The sequence shown here is derived from an EMBL/GenBank/DDBJ whole genome shotgun (WGS) entry which is preliminary data.</text>
</comment>
<proteinExistence type="predicted"/>